<gene>
    <name evidence="4" type="ORF">HWH42_02770</name>
    <name evidence="5" type="ORF">QRX88_00870</name>
</gene>
<evidence type="ECO:0000256" key="1">
    <source>
        <dbReference type="ARBA" id="ARBA00023015"/>
    </source>
</evidence>
<evidence type="ECO:0000256" key="2">
    <source>
        <dbReference type="ARBA" id="ARBA00023163"/>
    </source>
</evidence>
<dbReference type="InterPro" id="IPR007737">
    <property type="entry name" value="Mga_HTH"/>
</dbReference>
<dbReference type="InterPro" id="IPR050661">
    <property type="entry name" value="BglG_antiterminators"/>
</dbReference>
<sequence length="497" mass="58799">MRRLHLNFLSNKRTIRFLQILAYFEGNPESTLRELAEMSGFKDRTILLDIKNMRDYFAPSIEITAAHTGYHFKILDAKSYTALKNQLVMHEPLFIIMESILLGNLRSYEEWGEEFYFSESTMKRQLIRVANTLKEYDLTFSYSPVDLVGEEVNIRKFLKDFYYEADDLAPFTLEPSIEMSELINHIKANRYHPSVGTDILPTDFYYQFYIMIQRSRHKKYLPVTVPSEIDWQNDAAYRFFLSLKPKIFARYGFDIPDKELLVLYLYSICKRTIDFPSKEQIFCQKFNVWSEIKIEAQNYLIEYDPLLADPAYPASTLIESFLTSIKYLDQLAPIMNKNITEVNRYAQNTYPERYEKTHLFLKTKARKIGIHSRYLADIAASLVLTIEAVRDTYVSNPKRIAFLFEGSSYISRSMKAKAIRYLNGYHTLYFPTIEQMDQDFFIDREIEIFVTNHAEYISYLTIDMDYVLFQSIPDMDDWNHLLRTINPQISQDFFVCH</sequence>
<dbReference type="SUPFAM" id="SSF63520">
    <property type="entry name" value="PTS-regulatory domain, PRD"/>
    <property type="match status" value="1"/>
</dbReference>
<evidence type="ECO:0000313" key="7">
    <source>
        <dbReference type="Proteomes" id="UP001241571"/>
    </source>
</evidence>
<proteinExistence type="predicted"/>
<evidence type="ECO:0000259" key="3">
    <source>
        <dbReference type="Pfam" id="PF05043"/>
    </source>
</evidence>
<protein>
    <submittedName>
        <fullName evidence="5">Helix-turn-helix domain-containing protein</fullName>
    </submittedName>
</protein>
<dbReference type="PANTHER" id="PTHR30185">
    <property type="entry name" value="CRYPTIC BETA-GLUCOSIDE BGL OPERON ANTITERMINATOR"/>
    <property type="match status" value="1"/>
</dbReference>
<dbReference type="Proteomes" id="UP001241571">
    <property type="component" value="Unassembled WGS sequence"/>
</dbReference>
<dbReference type="EMBL" id="JABXJK010000009">
    <property type="protein sequence ID" value="MBA0971530.1"/>
    <property type="molecule type" value="Genomic_DNA"/>
</dbReference>
<dbReference type="Pfam" id="PF05043">
    <property type="entry name" value="Mga"/>
    <property type="match status" value="1"/>
</dbReference>
<reference evidence="5 7" key="2">
    <citation type="submission" date="2023-06" db="EMBL/GenBank/DDBJ databases">
        <title>Acute promotion of culturable opportunistic pathogens and persistent increase of antibiotic resistance following antibiotic exposure in mouse gut microbiota.</title>
        <authorList>
            <person name="Li L."/>
            <person name="Wang B."/>
            <person name="Sun Y."/>
            <person name="Wang M."/>
            <person name="Xu H."/>
        </authorList>
    </citation>
    <scope>NUCLEOTIDE SEQUENCE [LARGE SCALE GENOMIC DNA]</scope>
    <source>
        <strain evidence="5 7">CRI2_2</strain>
    </source>
</reference>
<comment type="caution">
    <text evidence="5">The sequence shown here is derived from an EMBL/GenBank/DDBJ whole genome shotgun (WGS) entry which is preliminary data.</text>
</comment>
<organism evidence="5 7">
    <name type="scientific">Enterococcus gallinarum</name>
    <dbReference type="NCBI Taxonomy" id="1353"/>
    <lineage>
        <taxon>Bacteria</taxon>
        <taxon>Bacillati</taxon>
        <taxon>Bacillota</taxon>
        <taxon>Bacilli</taxon>
        <taxon>Lactobacillales</taxon>
        <taxon>Enterococcaceae</taxon>
        <taxon>Enterococcus</taxon>
    </lineage>
</organism>
<keyword evidence="1" id="KW-0805">Transcription regulation</keyword>
<dbReference type="PANTHER" id="PTHR30185:SF18">
    <property type="entry name" value="TRANSCRIPTIONAL REGULATOR MTLR"/>
    <property type="match status" value="1"/>
</dbReference>
<dbReference type="InterPro" id="IPR036634">
    <property type="entry name" value="PRD_sf"/>
</dbReference>
<keyword evidence="2" id="KW-0804">Transcription</keyword>
<accession>A0ABD4ZNF6</accession>
<feature type="domain" description="Mga helix-turn-helix" evidence="3">
    <location>
        <begin position="82"/>
        <end position="162"/>
    </location>
</feature>
<dbReference type="Proteomes" id="UP000571857">
    <property type="component" value="Unassembled WGS sequence"/>
</dbReference>
<dbReference type="AlphaFoldDB" id="A0ABD4ZNF6"/>
<dbReference type="EMBL" id="JASUBT010000001">
    <property type="protein sequence ID" value="MDL4934263.1"/>
    <property type="molecule type" value="Genomic_DNA"/>
</dbReference>
<evidence type="ECO:0000313" key="5">
    <source>
        <dbReference type="EMBL" id="MDL4934263.1"/>
    </source>
</evidence>
<dbReference type="RefSeq" id="WP_103300186.1">
    <property type="nucleotide sequence ID" value="NZ_CAKOCH010000001.1"/>
</dbReference>
<evidence type="ECO:0000313" key="6">
    <source>
        <dbReference type="Proteomes" id="UP000571857"/>
    </source>
</evidence>
<reference evidence="4 6" key="1">
    <citation type="submission" date="2020-06" db="EMBL/GenBank/DDBJ databases">
        <title>Crossreactivity between MHC class I-restricted antigens from cancer cells and an enterococcal bacteriophage.</title>
        <authorList>
            <person name="Fluckiger A."/>
            <person name="Daillere R."/>
            <person name="Sassi M."/>
            <person name="Cattoir V."/>
            <person name="Kroemer G."/>
            <person name="Zitvogel L."/>
        </authorList>
    </citation>
    <scope>NUCLEOTIDE SEQUENCE [LARGE SCALE GENOMIC DNA]</scope>
    <source>
        <strain evidence="4 6">EG4</strain>
    </source>
</reference>
<name>A0ABD4ZNF6_ENTGA</name>
<evidence type="ECO:0000313" key="4">
    <source>
        <dbReference type="EMBL" id="MBA0971530.1"/>
    </source>
</evidence>